<gene>
    <name evidence="3" type="ORF">PQ465_00035</name>
</gene>
<keyword evidence="3" id="KW-0645">Protease</keyword>
<proteinExistence type="predicted"/>
<dbReference type="Proteomes" id="UP001221558">
    <property type="component" value="Chromosome"/>
</dbReference>
<dbReference type="InterPro" id="IPR003675">
    <property type="entry name" value="Rce1/LyrA-like_dom"/>
</dbReference>
<dbReference type="RefSeq" id="WP_274267519.1">
    <property type="nucleotide sequence ID" value="NZ_CP117880.1"/>
</dbReference>
<dbReference type="PANTHER" id="PTHR43592">
    <property type="entry name" value="CAAX AMINO TERMINAL PROTEASE"/>
    <property type="match status" value="1"/>
</dbReference>
<evidence type="ECO:0000313" key="3">
    <source>
        <dbReference type="EMBL" id="WDF68789.1"/>
    </source>
</evidence>
<accession>A0ABY7WN71</accession>
<feature type="transmembrane region" description="Helical" evidence="1">
    <location>
        <begin position="270"/>
        <end position="296"/>
    </location>
</feature>
<evidence type="ECO:0000259" key="2">
    <source>
        <dbReference type="Pfam" id="PF02517"/>
    </source>
</evidence>
<name>A0ABY7WN71_9SPHI</name>
<feature type="transmembrane region" description="Helical" evidence="1">
    <location>
        <begin position="236"/>
        <end position="258"/>
    </location>
</feature>
<evidence type="ECO:0000256" key="1">
    <source>
        <dbReference type="SAM" id="Phobius"/>
    </source>
</evidence>
<protein>
    <submittedName>
        <fullName evidence="3">CPBP family intramembrane metalloprotease</fullName>
    </submittedName>
</protein>
<sequence>MEKMERPEANPWADLFKLFVLLLVCTLGIQILMIILAWILGKDLNDIIEVTSDAQGISYFGYLVFAAGSIGTFLLPAYFFQKRNPDRVLFPNANLTNWRLYIAPIMFFLALTPLMNLIAEWNMHMQLPESFTSVERWMRAQEDSAGEIVAQLVMTSDWSRLILNIIVIGFLPAICEEFFFRGALQDIFERIVKNRYVAVWIVAIIFSAIHFQFFGFFPRFILGLVFGYMVLWTGNIWTAVFAHFVNNSTVVLFAFYYAKQGKGYDAMMQLDTYPIITYLGSFVFSALVVLIFYRYIKKEAIWKKVG</sequence>
<feature type="transmembrane region" description="Helical" evidence="1">
    <location>
        <begin position="161"/>
        <end position="184"/>
    </location>
</feature>
<keyword evidence="3" id="KW-0378">Hydrolase</keyword>
<keyword evidence="3" id="KW-0482">Metalloprotease</keyword>
<feature type="transmembrane region" description="Helical" evidence="1">
    <location>
        <begin position="12"/>
        <end position="39"/>
    </location>
</feature>
<dbReference type="EMBL" id="CP117880">
    <property type="protein sequence ID" value="WDF68789.1"/>
    <property type="molecule type" value="Genomic_DNA"/>
</dbReference>
<feature type="transmembrane region" description="Helical" evidence="1">
    <location>
        <begin position="196"/>
        <end position="216"/>
    </location>
</feature>
<feature type="domain" description="CAAX prenyl protease 2/Lysostaphin resistance protein A-like" evidence="2">
    <location>
        <begin position="160"/>
        <end position="248"/>
    </location>
</feature>
<keyword evidence="1" id="KW-0812">Transmembrane</keyword>
<dbReference type="PANTHER" id="PTHR43592:SF15">
    <property type="entry name" value="CAAX AMINO TERMINAL PROTEASE FAMILY PROTEIN"/>
    <property type="match status" value="1"/>
</dbReference>
<keyword evidence="4" id="KW-1185">Reference proteome</keyword>
<feature type="transmembrane region" description="Helical" evidence="1">
    <location>
        <begin position="100"/>
        <end position="119"/>
    </location>
</feature>
<reference evidence="3 4" key="1">
    <citation type="submission" date="2023-02" db="EMBL/GenBank/DDBJ databases">
        <title>Genome sequence of Sphingobacterium sp. KACC 22765.</title>
        <authorList>
            <person name="Kim S."/>
            <person name="Heo J."/>
            <person name="Kwon S.-W."/>
        </authorList>
    </citation>
    <scope>NUCLEOTIDE SEQUENCE [LARGE SCALE GENOMIC DNA]</scope>
    <source>
        <strain evidence="3 4">KACC 22765</strain>
    </source>
</reference>
<keyword evidence="1" id="KW-0472">Membrane</keyword>
<feature type="transmembrane region" description="Helical" evidence="1">
    <location>
        <begin position="59"/>
        <end position="80"/>
    </location>
</feature>
<organism evidence="3 4">
    <name type="scientific">Sphingobacterium oryzagri</name>
    <dbReference type="NCBI Taxonomy" id="3025669"/>
    <lineage>
        <taxon>Bacteria</taxon>
        <taxon>Pseudomonadati</taxon>
        <taxon>Bacteroidota</taxon>
        <taxon>Sphingobacteriia</taxon>
        <taxon>Sphingobacteriales</taxon>
        <taxon>Sphingobacteriaceae</taxon>
        <taxon>Sphingobacterium</taxon>
    </lineage>
</organism>
<dbReference type="Pfam" id="PF02517">
    <property type="entry name" value="Rce1-like"/>
    <property type="match status" value="1"/>
</dbReference>
<dbReference type="GO" id="GO:0008237">
    <property type="term" value="F:metallopeptidase activity"/>
    <property type="evidence" value="ECO:0007669"/>
    <property type="project" value="UniProtKB-KW"/>
</dbReference>
<keyword evidence="1" id="KW-1133">Transmembrane helix</keyword>
<evidence type="ECO:0000313" key="4">
    <source>
        <dbReference type="Proteomes" id="UP001221558"/>
    </source>
</evidence>